<keyword evidence="1" id="KW-1133">Transmembrane helix</keyword>
<gene>
    <name evidence="2" type="ORF">NMY3_01049</name>
</gene>
<dbReference type="KEGG" id="taa:NMY3_01049"/>
<keyword evidence="1" id="KW-0812">Transmembrane</keyword>
<keyword evidence="3" id="KW-1185">Reference proteome</keyword>
<proteinExistence type="predicted"/>
<sequence>MVHNKQYSSGVRFYSHNDLMLARSKITLIIPIGLVTLLIFLKTFSNGNEIIILKETISTKRYYHQEMSQLDNLVVYQEMYHLL</sequence>
<evidence type="ECO:0000313" key="2">
    <source>
        <dbReference type="EMBL" id="ALI35254.1"/>
    </source>
</evidence>
<dbReference type="Proteomes" id="UP000058925">
    <property type="component" value="Chromosome"/>
</dbReference>
<feature type="transmembrane region" description="Helical" evidence="1">
    <location>
        <begin position="20"/>
        <end position="41"/>
    </location>
</feature>
<evidence type="ECO:0000256" key="1">
    <source>
        <dbReference type="SAM" id="Phobius"/>
    </source>
</evidence>
<keyword evidence="1" id="KW-0472">Membrane</keyword>
<accession>A0A654LUY6</accession>
<organism evidence="2 3">
    <name type="scientific">Candidatus Nitrosocosmicus oleophilus</name>
    <dbReference type="NCBI Taxonomy" id="1353260"/>
    <lineage>
        <taxon>Archaea</taxon>
        <taxon>Nitrososphaerota</taxon>
        <taxon>Nitrososphaeria</taxon>
        <taxon>Nitrososphaerales</taxon>
        <taxon>Nitrososphaeraceae</taxon>
        <taxon>Candidatus Nitrosocosmicus</taxon>
    </lineage>
</organism>
<protein>
    <submittedName>
        <fullName evidence="2">Uncharacterized protein</fullName>
    </submittedName>
</protein>
<dbReference type="EMBL" id="CP012850">
    <property type="protein sequence ID" value="ALI35254.1"/>
    <property type="molecule type" value="Genomic_DNA"/>
</dbReference>
<evidence type="ECO:0000313" key="3">
    <source>
        <dbReference type="Proteomes" id="UP000058925"/>
    </source>
</evidence>
<reference evidence="3" key="1">
    <citation type="submission" date="2015-10" db="EMBL/GenBank/DDBJ databases">
        <title>Niche specialization of a soil ammonia-oxidizing archaeon, Candidatus Nitrosocosmicus oleophilus.</title>
        <authorList>
            <person name="Jung M.-Y."/>
            <person name="Rhee S.-K."/>
        </authorList>
    </citation>
    <scope>NUCLEOTIDE SEQUENCE [LARGE SCALE GENOMIC DNA]</scope>
    <source>
        <strain evidence="3">MY3</strain>
    </source>
</reference>
<name>A0A654LUY6_9ARCH</name>
<dbReference type="AlphaFoldDB" id="A0A654LUY6"/>